<dbReference type="PANTHER" id="PTHR11346:SF97">
    <property type="entry name" value="GALECTIN-1"/>
    <property type="match status" value="1"/>
</dbReference>
<dbReference type="Pfam" id="PF00337">
    <property type="entry name" value="Gal-bind_lectin"/>
    <property type="match status" value="1"/>
</dbReference>
<dbReference type="SMART" id="SM00276">
    <property type="entry name" value="GLECT"/>
    <property type="match status" value="1"/>
</dbReference>
<accession>A0ABN9KSY7</accession>
<organism evidence="4 5">
    <name type="scientific">Ranitomeya imitator</name>
    <name type="common">mimic poison frog</name>
    <dbReference type="NCBI Taxonomy" id="111125"/>
    <lineage>
        <taxon>Eukaryota</taxon>
        <taxon>Metazoa</taxon>
        <taxon>Chordata</taxon>
        <taxon>Craniata</taxon>
        <taxon>Vertebrata</taxon>
        <taxon>Euteleostomi</taxon>
        <taxon>Amphibia</taxon>
        <taxon>Batrachia</taxon>
        <taxon>Anura</taxon>
        <taxon>Neobatrachia</taxon>
        <taxon>Hyloidea</taxon>
        <taxon>Dendrobatidae</taxon>
        <taxon>Dendrobatinae</taxon>
        <taxon>Ranitomeya</taxon>
    </lineage>
</organism>
<feature type="non-terminal residue" evidence="4">
    <location>
        <position position="159"/>
    </location>
</feature>
<name>A0ABN9KSY7_9NEOB</name>
<gene>
    <name evidence="4" type="ORF">RIMI_LOCUS1811392</name>
</gene>
<dbReference type="EMBL" id="CAUEEQ010002407">
    <property type="protein sequence ID" value="CAJ0922712.1"/>
    <property type="molecule type" value="Genomic_DNA"/>
</dbReference>
<comment type="caution">
    <text evidence="4">The sequence shown here is derived from an EMBL/GenBank/DDBJ whole genome shotgun (WGS) entry which is preliminary data.</text>
</comment>
<feature type="domain" description="Galectin" evidence="3">
    <location>
        <begin position="29"/>
        <end position="159"/>
    </location>
</feature>
<dbReference type="Proteomes" id="UP001176940">
    <property type="component" value="Unassembled WGS sequence"/>
</dbReference>
<proteinExistence type="predicted"/>
<dbReference type="PANTHER" id="PTHR11346">
    <property type="entry name" value="GALECTIN"/>
    <property type="match status" value="1"/>
</dbReference>
<dbReference type="InterPro" id="IPR044156">
    <property type="entry name" value="Galectin-like"/>
</dbReference>
<dbReference type="InterPro" id="IPR001079">
    <property type="entry name" value="Galectin_CRD"/>
</dbReference>
<dbReference type="InterPro" id="IPR013320">
    <property type="entry name" value="ConA-like_dom_sf"/>
</dbReference>
<evidence type="ECO:0000256" key="1">
    <source>
        <dbReference type="ARBA" id="ARBA00022734"/>
    </source>
</evidence>
<evidence type="ECO:0000259" key="3">
    <source>
        <dbReference type="PROSITE" id="PS51304"/>
    </source>
</evidence>
<dbReference type="SUPFAM" id="SSF49899">
    <property type="entry name" value="Concanavalin A-like lectins/glucanases"/>
    <property type="match status" value="1"/>
</dbReference>
<evidence type="ECO:0000313" key="4">
    <source>
        <dbReference type="EMBL" id="CAJ0922712.1"/>
    </source>
</evidence>
<dbReference type="CDD" id="cd00070">
    <property type="entry name" value="GLECT"/>
    <property type="match status" value="1"/>
</dbReference>
<protein>
    <recommendedName>
        <fullName evidence="2">Galectin</fullName>
    </recommendedName>
</protein>
<reference evidence="4" key="1">
    <citation type="submission" date="2023-07" db="EMBL/GenBank/DDBJ databases">
        <authorList>
            <person name="Stuckert A."/>
        </authorList>
    </citation>
    <scope>NUCLEOTIDE SEQUENCE</scope>
</reference>
<keyword evidence="5" id="KW-1185">Reference proteome</keyword>
<dbReference type="Gene3D" id="2.60.120.200">
    <property type="match status" value="1"/>
</dbReference>
<dbReference type="PROSITE" id="PS51304">
    <property type="entry name" value="GALECTIN"/>
    <property type="match status" value="1"/>
</dbReference>
<evidence type="ECO:0000256" key="2">
    <source>
        <dbReference type="RuleBase" id="RU102079"/>
    </source>
</evidence>
<dbReference type="SMART" id="SM00908">
    <property type="entry name" value="Gal-bind_lectin"/>
    <property type="match status" value="1"/>
</dbReference>
<sequence>MEVLRPETRMTTLATLREEEESEGAVDGGVVMMNLNLQPGHCVEVKGFIPPDSKWFSINLGKNASTILIHFNARFDHQGDIQKIVCNSLEENAWGTEQREDFFPFQQGSETTVCFEYQADKINIKLPSGEEFAFPVRMELPDVSFLSLAGIQFKSITYE</sequence>
<keyword evidence="1 2" id="KW-0430">Lectin</keyword>
<evidence type="ECO:0000313" key="5">
    <source>
        <dbReference type="Proteomes" id="UP001176940"/>
    </source>
</evidence>